<protein>
    <submittedName>
        <fullName evidence="3">Tropomyosin-1 alpha chain, putative</fullName>
    </submittedName>
</protein>
<keyword evidence="1" id="KW-0175">Coiled coil</keyword>
<keyword evidence="4" id="KW-1185">Reference proteome</keyword>
<feature type="coiled-coil region" evidence="1">
    <location>
        <begin position="157"/>
        <end position="254"/>
    </location>
</feature>
<evidence type="ECO:0000313" key="4">
    <source>
        <dbReference type="Proteomes" id="UP000014680"/>
    </source>
</evidence>
<proteinExistence type="predicted"/>
<feature type="coiled-coil region" evidence="1">
    <location>
        <begin position="291"/>
        <end position="340"/>
    </location>
</feature>
<dbReference type="RefSeq" id="XP_004185862.1">
    <property type="nucleotide sequence ID" value="XM_004185814.1"/>
</dbReference>
<sequence>MQLVVLFVIAYSAVAMTEPAVTGFFVAPIYKIEEKVGVLENRLSEVEDIERRVLNKLDQASVDGKKAVRDQDRAQIGEVQVWLKKKVTMLTSEKKTILDAMKKMMAVLPVEQRLAMLRRLKIEHRFSSVKEMIQDAHQDTGFTEKQLDEFHKQQTHRANIEKKMSVAREKLALAQVEKKKAQERAEKAEKLAKEKAKQKKAIKELKEEIKQTKKTEKKTNAVMNKSINFAKKQAKKQAKKVEQLKEKVIALEKKDKTTPQEKKKLAVTKAKLAKTEQKQKKVVEGLVKKVEEKYDNKIKVLQENADKIKAQLNTVKGTSKADLKRQLTNTQADIQTEKLKLKKRTAEVKEKNAIKA</sequence>
<dbReference type="Proteomes" id="UP000014680">
    <property type="component" value="Unassembled WGS sequence"/>
</dbReference>
<feature type="signal peptide" evidence="2">
    <location>
        <begin position="1"/>
        <end position="15"/>
    </location>
</feature>
<dbReference type="EMBL" id="KB206969">
    <property type="protein sequence ID" value="ELP86516.1"/>
    <property type="molecule type" value="Genomic_DNA"/>
</dbReference>
<evidence type="ECO:0000313" key="3">
    <source>
        <dbReference type="EMBL" id="ELP86516.1"/>
    </source>
</evidence>
<evidence type="ECO:0000256" key="1">
    <source>
        <dbReference type="SAM" id="Coils"/>
    </source>
</evidence>
<dbReference type="OrthoDB" id="30397at2759"/>
<reference evidence="3 4" key="1">
    <citation type="submission" date="2012-10" db="EMBL/GenBank/DDBJ databases">
        <authorList>
            <person name="Zafar N."/>
            <person name="Inman J."/>
            <person name="Hall N."/>
            <person name="Lorenzi H."/>
            <person name="Caler E."/>
        </authorList>
    </citation>
    <scope>NUCLEOTIDE SEQUENCE [LARGE SCALE GENOMIC DNA]</scope>
    <source>
        <strain evidence="3 4">IP1</strain>
    </source>
</reference>
<dbReference type="GeneID" id="14885478"/>
<evidence type="ECO:0000256" key="2">
    <source>
        <dbReference type="SAM" id="SignalP"/>
    </source>
</evidence>
<dbReference type="VEuPathDB" id="AmoebaDB:EIN_034570"/>
<gene>
    <name evidence="3" type="ORF">EIN_034570</name>
</gene>
<name>A0A0A1U497_ENTIV</name>
<dbReference type="KEGG" id="eiv:EIN_034570"/>
<keyword evidence="2" id="KW-0732">Signal</keyword>
<accession>A0A0A1U497</accession>
<organism evidence="3 4">
    <name type="scientific">Entamoeba invadens IP1</name>
    <dbReference type="NCBI Taxonomy" id="370355"/>
    <lineage>
        <taxon>Eukaryota</taxon>
        <taxon>Amoebozoa</taxon>
        <taxon>Evosea</taxon>
        <taxon>Archamoebae</taxon>
        <taxon>Mastigamoebida</taxon>
        <taxon>Entamoebidae</taxon>
        <taxon>Entamoeba</taxon>
    </lineage>
</organism>
<dbReference type="AlphaFoldDB" id="A0A0A1U497"/>
<feature type="chain" id="PRO_5012904185" evidence="2">
    <location>
        <begin position="16"/>
        <end position="356"/>
    </location>
</feature>
<dbReference type="OMA" id="KMSVARE"/>